<dbReference type="Pfam" id="PF00755">
    <property type="entry name" value="Carn_acyltransf"/>
    <property type="match status" value="1"/>
</dbReference>
<organism evidence="9 10">
    <name type="scientific">Cylicocyclus nassatus</name>
    <name type="common">Nematode worm</name>
    <dbReference type="NCBI Taxonomy" id="53992"/>
    <lineage>
        <taxon>Eukaryota</taxon>
        <taxon>Metazoa</taxon>
        <taxon>Ecdysozoa</taxon>
        <taxon>Nematoda</taxon>
        <taxon>Chromadorea</taxon>
        <taxon>Rhabditida</taxon>
        <taxon>Rhabditina</taxon>
        <taxon>Rhabditomorpha</taxon>
        <taxon>Strongyloidea</taxon>
        <taxon>Strongylidae</taxon>
        <taxon>Cylicocyclus</taxon>
    </lineage>
</organism>
<keyword evidence="3" id="KW-0530">Neurotransmitter biosynthesis</keyword>
<evidence type="ECO:0000256" key="2">
    <source>
        <dbReference type="ARBA" id="ARBA00022679"/>
    </source>
</evidence>
<dbReference type="EMBL" id="CATQJL010000305">
    <property type="protein sequence ID" value="CAJ0602326.1"/>
    <property type="molecule type" value="Genomic_DNA"/>
</dbReference>
<feature type="domain" description="Choline/carnitine acyltransferase" evidence="8">
    <location>
        <begin position="19"/>
        <end position="611"/>
    </location>
</feature>
<dbReference type="GO" id="GO:0004102">
    <property type="term" value="F:choline O-acetyltransferase activity"/>
    <property type="evidence" value="ECO:0007669"/>
    <property type="project" value="UniProtKB-EC"/>
</dbReference>
<dbReference type="Proteomes" id="UP001176961">
    <property type="component" value="Unassembled WGS sequence"/>
</dbReference>
<dbReference type="GO" id="GO:0007274">
    <property type="term" value="P:neuromuscular synaptic transmission"/>
    <property type="evidence" value="ECO:0007669"/>
    <property type="project" value="TreeGrafter"/>
</dbReference>
<dbReference type="GO" id="GO:0043005">
    <property type="term" value="C:neuron projection"/>
    <property type="evidence" value="ECO:0007669"/>
    <property type="project" value="TreeGrafter"/>
</dbReference>
<evidence type="ECO:0000313" key="9">
    <source>
        <dbReference type="EMBL" id="CAJ0602326.1"/>
    </source>
</evidence>
<evidence type="ECO:0000256" key="5">
    <source>
        <dbReference type="ARBA" id="ARBA00039091"/>
    </source>
</evidence>
<gene>
    <name evidence="9" type="ORF">CYNAS_LOCUS14309</name>
</gene>
<dbReference type="InterPro" id="IPR023213">
    <property type="entry name" value="CAT-like_dom_sf"/>
</dbReference>
<dbReference type="InterPro" id="IPR042231">
    <property type="entry name" value="Cho/carn_acyl_trans_2"/>
</dbReference>
<proteinExistence type="inferred from homology"/>
<keyword evidence="10" id="KW-1185">Reference proteome</keyword>
<reference evidence="9" key="1">
    <citation type="submission" date="2023-07" db="EMBL/GenBank/DDBJ databases">
        <authorList>
            <consortium name="CYATHOMIX"/>
        </authorList>
    </citation>
    <scope>NUCLEOTIDE SEQUENCE</scope>
    <source>
        <strain evidence="9">N/A</strain>
    </source>
</reference>
<dbReference type="AlphaFoldDB" id="A0AA36H1H9"/>
<dbReference type="GO" id="GO:0005737">
    <property type="term" value="C:cytoplasm"/>
    <property type="evidence" value="ECO:0007669"/>
    <property type="project" value="TreeGrafter"/>
</dbReference>
<comment type="similarity">
    <text evidence="1">Belongs to the carnitine/choline acetyltransferase family.</text>
</comment>
<accession>A0AA36H1H9</accession>
<evidence type="ECO:0000256" key="1">
    <source>
        <dbReference type="ARBA" id="ARBA00005232"/>
    </source>
</evidence>
<dbReference type="PANTHER" id="PTHR22589">
    <property type="entry name" value="CARNITINE O-ACYLTRANSFERASE"/>
    <property type="match status" value="1"/>
</dbReference>
<dbReference type="InterPro" id="IPR000542">
    <property type="entry name" value="Carn_acyl_trans"/>
</dbReference>
<dbReference type="GO" id="GO:0008292">
    <property type="term" value="P:acetylcholine biosynthetic process"/>
    <property type="evidence" value="ECO:0007669"/>
    <property type="project" value="TreeGrafter"/>
</dbReference>
<evidence type="ECO:0000256" key="7">
    <source>
        <dbReference type="PIRSR" id="PIRSR600542-1"/>
    </source>
</evidence>
<feature type="active site" description="Proton acceptor" evidence="7">
    <location>
        <position position="336"/>
    </location>
</feature>
<dbReference type="GO" id="GO:0045202">
    <property type="term" value="C:synapse"/>
    <property type="evidence" value="ECO:0007669"/>
    <property type="project" value="GOC"/>
</dbReference>
<evidence type="ECO:0000256" key="3">
    <source>
        <dbReference type="ARBA" id="ARBA00022979"/>
    </source>
</evidence>
<dbReference type="PANTHER" id="PTHR22589:SF14">
    <property type="entry name" value="CHOLINE O-ACETYLTRANSFERASE"/>
    <property type="match status" value="1"/>
</dbReference>
<name>A0AA36H1H9_CYLNA</name>
<keyword evidence="2" id="KW-0808">Transferase</keyword>
<keyword evidence="4" id="KW-0012">Acyltransferase</keyword>
<sequence length="622" mass="71094">MDSQPYCCLWYDRCLPKPPVPTLDHTLERYREYAEVVAEGMQRDIQGTLNAVEEFRKNGAIYQQRLEKIAEGEPNWINQFWLPEMYLRIRLPLPVNSSPAYIFPQQYFKNDDDWLRYAALMIRGMVEYKDKIDTKQLEREVSTGKVKVKICMQQYDRILSCYRRPSLEEDVQIVKEKRNNGNEHILVMSRDQAFIVHTRTSGRLLSFADILFQLQQVIRMSEARKGLVVPVGAAAAGDRETAARFWDILCEVDVNCVSLTWAQEALFVVCLDDEDRKSIPPRTWPKTEDHERDLGARGKHILTGGGSRGHGLNRWYDSTIQLVVGSSGTNGLCIEHSSAEGIVIINMAESALRYERENRKRTLIYAAEREICAKPLTWHVDNTALGLLEKQKATLDELSRELDLNPLVFKDFGRDFIKSMKFSPDGFIQLALQLAHFKLHGYLVSTYESASLRRFRAGRVDNIRANTREALAWVKAMTSDTSKETKLDLMRRAAEKQANVTLENTAGLGIDNHLCALSVIARQSLESGETRQLLKLFTDSMWNELMRFPLSTSQVTTSPDISDCYLCYGAVVRDGYGCSYNLQKDLIIFAPSAFKSNPRTNLSAFKDSIREALYDMKQLLMS</sequence>
<dbReference type="InterPro" id="IPR039551">
    <property type="entry name" value="Cho/carn_acyl_trans"/>
</dbReference>
<dbReference type="Gene3D" id="3.30.559.10">
    <property type="entry name" value="Chloramphenicol acetyltransferase-like domain"/>
    <property type="match status" value="1"/>
</dbReference>
<dbReference type="Gene3D" id="3.30.559.70">
    <property type="entry name" value="Choline/Carnitine o-acyltransferase, domain 2"/>
    <property type="match status" value="1"/>
</dbReference>
<dbReference type="EC" id="2.3.1.6" evidence="5"/>
<comment type="caution">
    <text evidence="9">The sequence shown here is derived from an EMBL/GenBank/DDBJ whole genome shotgun (WGS) entry which is preliminary data.</text>
</comment>
<protein>
    <recommendedName>
        <fullName evidence="6">Choline O-acetyltransferase</fullName>
        <ecNumber evidence="5">2.3.1.6</ecNumber>
    </recommendedName>
</protein>
<dbReference type="SUPFAM" id="SSF52777">
    <property type="entry name" value="CoA-dependent acyltransferases"/>
    <property type="match status" value="2"/>
</dbReference>
<evidence type="ECO:0000256" key="6">
    <source>
        <dbReference type="ARBA" id="ARBA00040495"/>
    </source>
</evidence>
<evidence type="ECO:0000313" key="10">
    <source>
        <dbReference type="Proteomes" id="UP001176961"/>
    </source>
</evidence>
<evidence type="ECO:0000259" key="8">
    <source>
        <dbReference type="Pfam" id="PF00755"/>
    </source>
</evidence>
<evidence type="ECO:0000256" key="4">
    <source>
        <dbReference type="ARBA" id="ARBA00023315"/>
    </source>
</evidence>